<dbReference type="GeneID" id="100197586"/>
<reference evidence="9" key="1">
    <citation type="submission" date="2025-08" db="UniProtKB">
        <authorList>
            <consortium name="RefSeq"/>
        </authorList>
    </citation>
    <scope>IDENTIFICATION</scope>
</reference>
<evidence type="ECO:0000256" key="3">
    <source>
        <dbReference type="ARBA" id="ARBA00022692"/>
    </source>
</evidence>
<dbReference type="InterPro" id="IPR005829">
    <property type="entry name" value="Sugar_transporter_CS"/>
</dbReference>
<evidence type="ECO:0000256" key="6">
    <source>
        <dbReference type="SAM" id="Phobius"/>
    </source>
</evidence>
<keyword evidence="4 6" id="KW-1133">Transmembrane helix</keyword>
<dbReference type="Gene3D" id="1.20.1250.20">
    <property type="entry name" value="MFS general substrate transporter like domains"/>
    <property type="match status" value="1"/>
</dbReference>
<evidence type="ECO:0000313" key="8">
    <source>
        <dbReference type="Proteomes" id="UP001652625"/>
    </source>
</evidence>
<dbReference type="RefSeq" id="XP_065649744.1">
    <property type="nucleotide sequence ID" value="XM_065793672.1"/>
</dbReference>
<evidence type="ECO:0000259" key="7">
    <source>
        <dbReference type="PROSITE" id="PS50850"/>
    </source>
</evidence>
<keyword evidence="2" id="KW-0813">Transport</keyword>
<dbReference type="PANTHER" id="PTHR23504">
    <property type="entry name" value="MAJOR FACILITATOR SUPERFAMILY DOMAIN-CONTAINING PROTEIN 10"/>
    <property type="match status" value="1"/>
</dbReference>
<dbReference type="PROSITE" id="PS00216">
    <property type="entry name" value="SUGAR_TRANSPORT_1"/>
    <property type="match status" value="1"/>
</dbReference>
<gene>
    <name evidence="9" type="primary">LOC100197586</name>
</gene>
<dbReference type="InterPro" id="IPR001958">
    <property type="entry name" value="Tet-R_TetA/multi-R_MdtG-like"/>
</dbReference>
<evidence type="ECO:0000256" key="1">
    <source>
        <dbReference type="ARBA" id="ARBA00004141"/>
    </source>
</evidence>
<dbReference type="PRINTS" id="PR01035">
    <property type="entry name" value="TCRTETA"/>
</dbReference>
<dbReference type="PROSITE" id="PS50850">
    <property type="entry name" value="MFS"/>
    <property type="match status" value="1"/>
</dbReference>
<organism evidence="8 9">
    <name type="scientific">Hydra vulgaris</name>
    <name type="common">Hydra</name>
    <name type="synonym">Hydra attenuata</name>
    <dbReference type="NCBI Taxonomy" id="6087"/>
    <lineage>
        <taxon>Eukaryota</taxon>
        <taxon>Metazoa</taxon>
        <taxon>Cnidaria</taxon>
        <taxon>Hydrozoa</taxon>
        <taxon>Hydroidolina</taxon>
        <taxon>Anthoathecata</taxon>
        <taxon>Aplanulata</taxon>
        <taxon>Hydridae</taxon>
        <taxon>Hydra</taxon>
    </lineage>
</organism>
<name>A0ABM4BL23_HYDVU</name>
<dbReference type="InterPro" id="IPR011701">
    <property type="entry name" value="MFS"/>
</dbReference>
<evidence type="ECO:0000256" key="5">
    <source>
        <dbReference type="ARBA" id="ARBA00023136"/>
    </source>
</evidence>
<dbReference type="Pfam" id="PF07690">
    <property type="entry name" value="MFS_1"/>
    <property type="match status" value="1"/>
</dbReference>
<evidence type="ECO:0000313" key="9">
    <source>
        <dbReference type="RefSeq" id="XP_065649744.1"/>
    </source>
</evidence>
<feature type="transmembrane region" description="Helical" evidence="6">
    <location>
        <begin position="247"/>
        <end position="267"/>
    </location>
</feature>
<feature type="transmembrane region" description="Helical" evidence="6">
    <location>
        <begin position="204"/>
        <end position="226"/>
    </location>
</feature>
<feature type="transmembrane region" description="Helical" evidence="6">
    <location>
        <begin position="70"/>
        <end position="95"/>
    </location>
</feature>
<dbReference type="InterPro" id="IPR036259">
    <property type="entry name" value="MFS_trans_sf"/>
</dbReference>
<keyword evidence="3 6" id="KW-0812">Transmembrane</keyword>
<feature type="domain" description="Major facilitator superfamily (MFS) profile" evidence="7">
    <location>
        <begin position="4"/>
        <end position="392"/>
    </location>
</feature>
<feature type="transmembrane region" description="Helical" evidence="6">
    <location>
        <begin position="7"/>
        <end position="27"/>
    </location>
</feature>
<dbReference type="Proteomes" id="UP001652625">
    <property type="component" value="Chromosome 03"/>
</dbReference>
<feature type="transmembrane region" description="Helical" evidence="6">
    <location>
        <begin position="156"/>
        <end position="178"/>
    </location>
</feature>
<evidence type="ECO:0000256" key="2">
    <source>
        <dbReference type="ARBA" id="ARBA00022448"/>
    </source>
</evidence>
<protein>
    <submittedName>
        <fullName evidence="9">Major facilitator superfamily domain-containing protein 9 isoform X2</fullName>
    </submittedName>
</protein>
<dbReference type="SUPFAM" id="SSF103473">
    <property type="entry name" value="MFS general substrate transporter"/>
    <property type="match status" value="1"/>
</dbReference>
<dbReference type="InterPro" id="IPR020846">
    <property type="entry name" value="MFS_dom"/>
</dbReference>
<keyword evidence="8" id="KW-1185">Reference proteome</keyword>
<dbReference type="PANTHER" id="PTHR23504:SF14">
    <property type="entry name" value="MAJOR FACILITATOR SUPERFAMILY DOMAIN-CONTAINING PROTEIN 9"/>
    <property type="match status" value="1"/>
</dbReference>
<sequence length="392" mass="43013">MNKTQWLLCICGFLDLFSVALFFPLFVHHAKNLGASPSQIGLFSSVYGTIQLFSSPFMGQVSDRFGRRTILLLSLLGTAISYFLIGQAAGIWTLVLARIPSGLFKHGQSMNRLWLVDITSSSELAAVFGTYNSISSAGFIIGPTIGGILYSTTDGFFKVSILSSSLLILNAILVYLFIPEKRVCDHKLSVQKSSTNLFYNFNNIPWYLVWDIFVVRFLQSFSMILYRSNFTSVLVFRFEIDAIATGYIQSFNAVISACTGMMVQWIVCHFSSNMKCHNIFSLILVLSLLGVTIGPTLSFVLISFVPLCISSAVLRVTNSTLLFTRGNTKVRGLMNGTADTLSSFARALAPVIGGYVQEISIYGPGISSTFLAIAGTAISMYADKNLLHLHSD</sequence>
<feature type="transmembrane region" description="Helical" evidence="6">
    <location>
        <begin position="124"/>
        <end position="149"/>
    </location>
</feature>
<proteinExistence type="predicted"/>
<accession>A0ABM4BL23</accession>
<comment type="subcellular location">
    <subcellularLocation>
        <location evidence="1">Membrane</location>
        <topology evidence="1">Multi-pass membrane protein</topology>
    </subcellularLocation>
</comment>
<feature type="transmembrane region" description="Helical" evidence="6">
    <location>
        <begin position="279"/>
        <end position="305"/>
    </location>
</feature>
<keyword evidence="5 6" id="KW-0472">Membrane</keyword>
<evidence type="ECO:0000256" key="4">
    <source>
        <dbReference type="ARBA" id="ARBA00022989"/>
    </source>
</evidence>
<feature type="transmembrane region" description="Helical" evidence="6">
    <location>
        <begin position="39"/>
        <end position="58"/>
    </location>
</feature>